<dbReference type="SUPFAM" id="SSF90123">
    <property type="entry name" value="ABC transporter transmembrane region"/>
    <property type="match status" value="1"/>
</dbReference>
<dbReference type="InterPro" id="IPR036640">
    <property type="entry name" value="ABC1_TM_sf"/>
</dbReference>
<dbReference type="CDD" id="cd18548">
    <property type="entry name" value="ABC_6TM_Tm287_like"/>
    <property type="match status" value="1"/>
</dbReference>
<dbReference type="PANTHER" id="PTHR43394">
    <property type="entry name" value="ATP-DEPENDENT PERMEASE MDL1, MITOCHONDRIAL"/>
    <property type="match status" value="1"/>
</dbReference>
<dbReference type="PROSITE" id="PS50893">
    <property type="entry name" value="ABC_TRANSPORTER_2"/>
    <property type="match status" value="1"/>
</dbReference>
<dbReference type="Pfam" id="PF00664">
    <property type="entry name" value="ABC_membrane"/>
    <property type="match status" value="1"/>
</dbReference>
<evidence type="ECO:0000256" key="8">
    <source>
        <dbReference type="ARBA" id="ARBA00023136"/>
    </source>
</evidence>
<keyword evidence="2" id="KW-0813">Transport</keyword>
<feature type="domain" description="ABC transporter" evidence="10">
    <location>
        <begin position="332"/>
        <end position="567"/>
    </location>
</feature>
<dbReference type="GO" id="GO:0015421">
    <property type="term" value="F:ABC-type oligopeptide transporter activity"/>
    <property type="evidence" value="ECO:0007669"/>
    <property type="project" value="TreeGrafter"/>
</dbReference>
<gene>
    <name evidence="12" type="ORF">MQE39_07355</name>
</gene>
<comment type="caution">
    <text evidence="12">The sequence shown here is derived from an EMBL/GenBank/DDBJ whole genome shotgun (WGS) entry which is preliminary data.</text>
</comment>
<proteinExistence type="predicted"/>
<feature type="transmembrane region" description="Helical" evidence="9">
    <location>
        <begin position="20"/>
        <end position="40"/>
    </location>
</feature>
<dbReference type="PROSITE" id="PS00211">
    <property type="entry name" value="ABC_TRANSPORTER_1"/>
    <property type="match status" value="1"/>
</dbReference>
<feature type="transmembrane region" description="Helical" evidence="9">
    <location>
        <begin position="155"/>
        <end position="174"/>
    </location>
</feature>
<dbReference type="GO" id="GO:0005886">
    <property type="term" value="C:plasma membrane"/>
    <property type="evidence" value="ECO:0007669"/>
    <property type="project" value="UniProtKB-SubCell"/>
</dbReference>
<dbReference type="InterPro" id="IPR003439">
    <property type="entry name" value="ABC_transporter-like_ATP-bd"/>
</dbReference>
<dbReference type="Gene3D" id="1.20.1560.10">
    <property type="entry name" value="ABC transporter type 1, transmembrane domain"/>
    <property type="match status" value="1"/>
</dbReference>
<evidence type="ECO:0000313" key="13">
    <source>
        <dbReference type="Proteomes" id="UP001276902"/>
    </source>
</evidence>
<evidence type="ECO:0000256" key="7">
    <source>
        <dbReference type="ARBA" id="ARBA00022989"/>
    </source>
</evidence>
<comment type="subcellular location">
    <subcellularLocation>
        <location evidence="1">Cell membrane</location>
        <topology evidence="1">Multi-pass membrane protein</topology>
    </subcellularLocation>
</comment>
<dbReference type="PANTHER" id="PTHR43394:SF1">
    <property type="entry name" value="ATP-BINDING CASSETTE SUB-FAMILY B MEMBER 10, MITOCHONDRIAL"/>
    <property type="match status" value="1"/>
</dbReference>
<protein>
    <submittedName>
        <fullName evidence="12">ABC transporter ATP-binding protein/permease</fullName>
    </submittedName>
</protein>
<dbReference type="PROSITE" id="PS50929">
    <property type="entry name" value="ABC_TM1F"/>
    <property type="match status" value="1"/>
</dbReference>
<evidence type="ECO:0000256" key="1">
    <source>
        <dbReference type="ARBA" id="ARBA00004651"/>
    </source>
</evidence>
<dbReference type="Pfam" id="PF00005">
    <property type="entry name" value="ABC_tran"/>
    <property type="match status" value="1"/>
</dbReference>
<evidence type="ECO:0000256" key="9">
    <source>
        <dbReference type="SAM" id="Phobius"/>
    </source>
</evidence>
<dbReference type="SUPFAM" id="SSF52540">
    <property type="entry name" value="P-loop containing nucleoside triphosphate hydrolases"/>
    <property type="match status" value="1"/>
</dbReference>
<feature type="transmembrane region" description="Helical" evidence="9">
    <location>
        <begin position="242"/>
        <end position="260"/>
    </location>
</feature>
<dbReference type="GO" id="GO:0005524">
    <property type="term" value="F:ATP binding"/>
    <property type="evidence" value="ECO:0007669"/>
    <property type="project" value="UniProtKB-KW"/>
</dbReference>
<dbReference type="Gene3D" id="3.40.50.300">
    <property type="entry name" value="P-loop containing nucleotide triphosphate hydrolases"/>
    <property type="match status" value="1"/>
</dbReference>
<keyword evidence="6 12" id="KW-0067">ATP-binding</keyword>
<feature type="transmembrane region" description="Helical" evidence="9">
    <location>
        <begin position="52"/>
        <end position="79"/>
    </location>
</feature>
<evidence type="ECO:0000259" key="11">
    <source>
        <dbReference type="PROSITE" id="PS50929"/>
    </source>
</evidence>
<dbReference type="FunFam" id="3.40.50.300:FF:000221">
    <property type="entry name" value="Multidrug ABC transporter ATP-binding protein"/>
    <property type="match status" value="1"/>
</dbReference>
<evidence type="ECO:0000256" key="2">
    <source>
        <dbReference type="ARBA" id="ARBA00022448"/>
    </source>
</evidence>
<accession>A0AB35UP81</accession>
<dbReference type="AlphaFoldDB" id="A0AB35UP81"/>
<dbReference type="RefSeq" id="WP_320883431.1">
    <property type="nucleotide sequence ID" value="NZ_BAABZA010000001.1"/>
</dbReference>
<dbReference type="InterPro" id="IPR011527">
    <property type="entry name" value="ABC1_TM_dom"/>
</dbReference>
<evidence type="ECO:0000256" key="5">
    <source>
        <dbReference type="ARBA" id="ARBA00022741"/>
    </source>
</evidence>
<keyword evidence="7 9" id="KW-1133">Transmembrane helix</keyword>
<dbReference type="InterPro" id="IPR027417">
    <property type="entry name" value="P-loop_NTPase"/>
</dbReference>
<evidence type="ECO:0000256" key="3">
    <source>
        <dbReference type="ARBA" id="ARBA00022475"/>
    </source>
</evidence>
<dbReference type="GO" id="GO:0016887">
    <property type="term" value="F:ATP hydrolysis activity"/>
    <property type="evidence" value="ECO:0007669"/>
    <property type="project" value="InterPro"/>
</dbReference>
<feature type="domain" description="ABC transmembrane type-1" evidence="11">
    <location>
        <begin position="16"/>
        <end position="298"/>
    </location>
</feature>
<dbReference type="EMBL" id="JALDAW010000011">
    <property type="protein sequence ID" value="MDY5167929.1"/>
    <property type="molecule type" value="Genomic_DNA"/>
</dbReference>
<evidence type="ECO:0000259" key="10">
    <source>
        <dbReference type="PROSITE" id="PS50893"/>
    </source>
</evidence>
<keyword evidence="8 9" id="KW-0472">Membrane</keyword>
<dbReference type="InterPro" id="IPR017871">
    <property type="entry name" value="ABC_transporter-like_CS"/>
</dbReference>
<keyword evidence="5" id="KW-0547">Nucleotide-binding</keyword>
<dbReference type="SMART" id="SM00382">
    <property type="entry name" value="AAA"/>
    <property type="match status" value="1"/>
</dbReference>
<feature type="transmembrane region" description="Helical" evidence="9">
    <location>
        <begin position="272"/>
        <end position="296"/>
    </location>
</feature>
<organism evidence="12 13">
    <name type="scientific">Dielma fastidiosa</name>
    <dbReference type="NCBI Taxonomy" id="1034346"/>
    <lineage>
        <taxon>Bacteria</taxon>
        <taxon>Bacillati</taxon>
        <taxon>Bacillota</taxon>
        <taxon>Erysipelotrichia</taxon>
        <taxon>Erysipelotrichales</taxon>
        <taxon>Erysipelotrichaceae</taxon>
        <taxon>Dielma</taxon>
    </lineage>
</organism>
<name>A0AB35UP81_9FIRM</name>
<feature type="transmembrane region" description="Helical" evidence="9">
    <location>
        <begin position="125"/>
        <end position="149"/>
    </location>
</feature>
<dbReference type="InterPro" id="IPR003593">
    <property type="entry name" value="AAA+_ATPase"/>
</dbReference>
<keyword evidence="3" id="KW-1003">Cell membrane</keyword>
<dbReference type="Proteomes" id="UP001276902">
    <property type="component" value="Unassembled WGS sequence"/>
</dbReference>
<evidence type="ECO:0000256" key="6">
    <source>
        <dbReference type="ARBA" id="ARBA00022840"/>
    </source>
</evidence>
<evidence type="ECO:0000256" key="4">
    <source>
        <dbReference type="ARBA" id="ARBA00022692"/>
    </source>
</evidence>
<keyword evidence="4 9" id="KW-0812">Transmembrane</keyword>
<evidence type="ECO:0000313" key="12">
    <source>
        <dbReference type="EMBL" id="MDY5167929.1"/>
    </source>
</evidence>
<reference evidence="12" key="1">
    <citation type="submission" date="2022-03" db="EMBL/GenBank/DDBJ databases">
        <title>First case of bacteraemia caused by Dielma fastidiosa in a patient hospitalised with diverticulitis.</title>
        <authorList>
            <person name="Forman-Ankjaer B."/>
            <person name="Hvid-Jensen F."/>
            <person name="Kobel C.M."/>
            <person name="Greve T."/>
        </authorList>
    </citation>
    <scope>NUCLEOTIDE SEQUENCE</scope>
    <source>
        <strain evidence="12">AUH_DF_2021</strain>
    </source>
</reference>
<dbReference type="InterPro" id="IPR039421">
    <property type="entry name" value="Type_1_exporter"/>
</dbReference>
<sequence>MKKLLIYLKKYQKELVLGPLFKLVEAIFELIVPLIMAAIIDQGIKGHDLPLILHYGLLLVLLAVVGLASSLICQYFAALASQGFGTDLRNAMFAHIQSLSYFEVDQIGTPSLITRCNNDINQLQLAVAMMIRLALRAPFLVLGSCIMAMRIDWQLALVFLIAAPLIAIVLYLIMSRSIPYYRSIQSKLDRLSLLTRENLDGIRVIRATSNQEHEQQRFTLVVEELFDTSIKAGKIQSNLNPLTYLIVNFSILAIIYYGSHRVYGGSLTQGEIIAFVSYMTQMLLALNVVANLVVIFTKAAASANRVSEVLCLSSSIQFNDHQPLAKDSEAAVTMKHVSFHYPNSEENILEDISFTLKPGEVLGIIGGTGAGKSTLIHLINRFYDISEGELTLYGRDPKSISEDELRGLIGLVPQKNILFTGTIRENMCWGKPDADDEEIWEALRDAQAADFVMQQKSGLDTLVNQGGRNFSGGQRQRLAIARALVKKPALLILDDSSSALDYATDAKLQKALKLKGKKRSLILISQRANSLRYADQILVLDDGKMAGLGTHEELLKSSPVYVEICASQLSEKEMNNL</sequence>